<dbReference type="RefSeq" id="XP_028264640.1">
    <property type="nucleotide sequence ID" value="XM_028408839.1"/>
</dbReference>
<evidence type="ECO:0000256" key="10">
    <source>
        <dbReference type="SAM" id="MobiDB-lite"/>
    </source>
</evidence>
<dbReference type="SUPFAM" id="SSF57716">
    <property type="entry name" value="Glucocorticoid receptor-like (DNA-binding domain)"/>
    <property type="match status" value="1"/>
</dbReference>
<feature type="region of interest" description="Disordered" evidence="10">
    <location>
        <begin position="108"/>
        <end position="169"/>
    </location>
</feature>
<dbReference type="GO" id="GO:0008270">
    <property type="term" value="F:zinc ion binding"/>
    <property type="evidence" value="ECO:0007669"/>
    <property type="project" value="UniProtKB-KW"/>
</dbReference>
<feature type="domain" description="THAP-type" evidence="12">
    <location>
        <begin position="1"/>
        <end position="83"/>
    </location>
</feature>
<feature type="domain" description="C2H2-type" evidence="11">
    <location>
        <begin position="246"/>
        <end position="273"/>
    </location>
</feature>
<protein>
    <submittedName>
        <fullName evidence="14">Zinc finger protein 93-like</fullName>
    </submittedName>
</protein>
<sequence>MSACCVSGCKNRASSGSRLKFYRIPSGYRPFQANRRRLWLQAIQQANGSIEGLKGNVRVCGAHFLSGEASMDHGSTDFVPSVFPKQGPKKRAKWFFGCRKRRRRKVVAEVQASASVENDSELSKDTETPSSPKREKWTKTKTETKVNQPQDMSSLSQTTPTLKIPPGTPELGKMSPIVLLKPVVGPAGGYRCEQCNQTFSGISHLVKHRQQHEEPTLLICEICGQSYTCQTDLSEHQKVHTKEPSFPCNICDRSFTTVHHLKRHKLLHVKDGRKCLKCGVLFCQKHNHILFLPQTVTKVEESDDDSSVTEPHNLDSNLTPNELEPSQVTETGENTQSPETTTPHLPSPNTVATPPTPSNFMPPPPALHTRVLSKMFMPKLTRPPPMLHPPVPQWKYCRTSGVSFSQSPVPDYPASFIQPHLPQHPPLPSSLQLFSPQCLTSALLEVKRNYDYILNKKNAGKWLKAVKEEQAEPVRISPHMPRIKEEKDLRIAYDIEIVI</sequence>
<dbReference type="PROSITE" id="PS00028">
    <property type="entry name" value="ZINC_FINGER_C2H2_1"/>
    <property type="match status" value="3"/>
</dbReference>
<evidence type="ECO:0000256" key="6">
    <source>
        <dbReference type="ARBA" id="ARBA00023125"/>
    </source>
</evidence>
<evidence type="ECO:0000256" key="2">
    <source>
        <dbReference type="ARBA" id="ARBA00022723"/>
    </source>
</evidence>
<keyword evidence="4 8" id="KW-0863">Zinc-finger</keyword>
<dbReference type="PROSITE" id="PS50950">
    <property type="entry name" value="ZF_THAP"/>
    <property type="match status" value="1"/>
</dbReference>
<dbReference type="SMART" id="SM00355">
    <property type="entry name" value="ZnF_C2H2"/>
    <property type="match status" value="3"/>
</dbReference>
<evidence type="ECO:0000256" key="5">
    <source>
        <dbReference type="ARBA" id="ARBA00022833"/>
    </source>
</evidence>
<gene>
    <name evidence="14" type="primary">LOC114437915</name>
</gene>
<feature type="domain" description="C2H2-type" evidence="11">
    <location>
        <begin position="190"/>
        <end position="212"/>
    </location>
</feature>
<evidence type="ECO:0000259" key="11">
    <source>
        <dbReference type="PROSITE" id="PS50157"/>
    </source>
</evidence>
<evidence type="ECO:0000313" key="14">
    <source>
        <dbReference type="RefSeq" id="XP_028264640.1"/>
    </source>
</evidence>
<dbReference type="InterPro" id="IPR036236">
    <property type="entry name" value="Znf_C2H2_sf"/>
</dbReference>
<dbReference type="OrthoDB" id="8922241at2759"/>
<organism evidence="13 14">
    <name type="scientific">Parambassis ranga</name>
    <name type="common">Indian glassy fish</name>
    <dbReference type="NCBI Taxonomy" id="210632"/>
    <lineage>
        <taxon>Eukaryota</taxon>
        <taxon>Metazoa</taxon>
        <taxon>Chordata</taxon>
        <taxon>Craniata</taxon>
        <taxon>Vertebrata</taxon>
        <taxon>Euteleostomi</taxon>
        <taxon>Actinopterygii</taxon>
        <taxon>Neopterygii</taxon>
        <taxon>Teleostei</taxon>
        <taxon>Neoteleostei</taxon>
        <taxon>Acanthomorphata</taxon>
        <taxon>Ovalentaria</taxon>
        <taxon>Ambassidae</taxon>
        <taxon>Parambassis</taxon>
    </lineage>
</organism>
<evidence type="ECO:0000256" key="1">
    <source>
        <dbReference type="ARBA" id="ARBA00004123"/>
    </source>
</evidence>
<keyword evidence="2" id="KW-0479">Metal-binding</keyword>
<dbReference type="GeneID" id="114437915"/>
<keyword evidence="7" id="KW-0539">Nucleus</keyword>
<keyword evidence="5" id="KW-0862">Zinc</keyword>
<evidence type="ECO:0000256" key="8">
    <source>
        <dbReference type="PROSITE-ProRule" id="PRU00042"/>
    </source>
</evidence>
<evidence type="ECO:0000256" key="4">
    <source>
        <dbReference type="ARBA" id="ARBA00022771"/>
    </source>
</evidence>
<keyword evidence="6 9" id="KW-0238">DNA-binding</keyword>
<feature type="region of interest" description="Disordered" evidence="10">
    <location>
        <begin position="301"/>
        <end position="367"/>
    </location>
</feature>
<keyword evidence="13" id="KW-1185">Reference proteome</keyword>
<feature type="domain" description="C2H2-type" evidence="11">
    <location>
        <begin position="218"/>
        <end position="245"/>
    </location>
</feature>
<evidence type="ECO:0000256" key="3">
    <source>
        <dbReference type="ARBA" id="ARBA00022737"/>
    </source>
</evidence>
<dbReference type="SMART" id="SM00980">
    <property type="entry name" value="THAP"/>
    <property type="match status" value="1"/>
</dbReference>
<evidence type="ECO:0000259" key="12">
    <source>
        <dbReference type="PROSITE" id="PS50950"/>
    </source>
</evidence>
<dbReference type="PANTHER" id="PTHR24376">
    <property type="entry name" value="ZINC FINGER PROTEIN"/>
    <property type="match status" value="1"/>
</dbReference>
<dbReference type="SUPFAM" id="SSF57667">
    <property type="entry name" value="beta-beta-alpha zinc fingers"/>
    <property type="match status" value="2"/>
</dbReference>
<dbReference type="InterPro" id="IPR013087">
    <property type="entry name" value="Znf_C2H2_type"/>
</dbReference>
<dbReference type="Pfam" id="PF05485">
    <property type="entry name" value="THAP"/>
    <property type="match status" value="1"/>
</dbReference>
<dbReference type="InterPro" id="IPR006612">
    <property type="entry name" value="THAP_Znf"/>
</dbReference>
<keyword evidence="3" id="KW-0677">Repeat</keyword>
<feature type="compositionally biased region" description="Polar residues" evidence="10">
    <location>
        <begin position="146"/>
        <end position="161"/>
    </location>
</feature>
<reference evidence="14" key="1">
    <citation type="submission" date="2025-08" db="UniProtKB">
        <authorList>
            <consortium name="RefSeq"/>
        </authorList>
    </citation>
    <scope>IDENTIFICATION</scope>
</reference>
<dbReference type="GO" id="GO:0003677">
    <property type="term" value="F:DNA binding"/>
    <property type="evidence" value="ECO:0007669"/>
    <property type="project" value="UniProtKB-UniRule"/>
</dbReference>
<evidence type="ECO:0000313" key="13">
    <source>
        <dbReference type="Proteomes" id="UP000515145"/>
    </source>
</evidence>
<feature type="compositionally biased region" description="Pro residues" evidence="10">
    <location>
        <begin position="354"/>
        <end position="366"/>
    </location>
</feature>
<feature type="compositionally biased region" description="Polar residues" evidence="10">
    <location>
        <begin position="308"/>
        <end position="353"/>
    </location>
</feature>
<dbReference type="InParanoid" id="A0A6P7I8Y7"/>
<comment type="subcellular location">
    <subcellularLocation>
        <location evidence="1">Nucleus</location>
    </subcellularLocation>
</comment>
<dbReference type="Pfam" id="PF00096">
    <property type="entry name" value="zf-C2H2"/>
    <property type="match status" value="2"/>
</dbReference>
<dbReference type="GO" id="GO:0005634">
    <property type="term" value="C:nucleus"/>
    <property type="evidence" value="ECO:0007669"/>
    <property type="project" value="UniProtKB-SubCell"/>
</dbReference>
<feature type="compositionally biased region" description="Low complexity" evidence="10">
    <location>
        <begin position="108"/>
        <end position="117"/>
    </location>
</feature>
<proteinExistence type="predicted"/>
<dbReference type="Proteomes" id="UP000515145">
    <property type="component" value="Chromosome 7"/>
</dbReference>
<dbReference type="AlphaFoldDB" id="A0A6P7I8Y7"/>
<dbReference type="Gene3D" id="3.30.160.60">
    <property type="entry name" value="Classic Zinc Finger"/>
    <property type="match status" value="2"/>
</dbReference>
<name>A0A6P7I8Y7_9TELE</name>
<accession>A0A6P7I8Y7</accession>
<evidence type="ECO:0000256" key="9">
    <source>
        <dbReference type="PROSITE-ProRule" id="PRU00309"/>
    </source>
</evidence>
<dbReference type="PROSITE" id="PS50157">
    <property type="entry name" value="ZINC_FINGER_C2H2_2"/>
    <property type="match status" value="3"/>
</dbReference>
<dbReference type="PANTHER" id="PTHR24376:SF235">
    <property type="entry name" value="C2H2-TYPE DOMAIN-CONTAINING PROTEIN"/>
    <property type="match status" value="1"/>
</dbReference>
<feature type="compositionally biased region" description="Basic and acidic residues" evidence="10">
    <location>
        <begin position="121"/>
        <end position="144"/>
    </location>
</feature>
<evidence type="ECO:0000256" key="7">
    <source>
        <dbReference type="ARBA" id="ARBA00023242"/>
    </source>
</evidence>